<organism evidence="1 2">
    <name type="scientific">Dellaglioa algida</name>
    <dbReference type="NCBI Taxonomy" id="105612"/>
    <lineage>
        <taxon>Bacteria</taxon>
        <taxon>Bacillati</taxon>
        <taxon>Bacillota</taxon>
        <taxon>Bacilli</taxon>
        <taxon>Lactobacillales</taxon>
        <taxon>Lactobacillaceae</taxon>
        <taxon>Dellaglioa</taxon>
    </lineage>
</organism>
<accession>A0A5C6M7H9</accession>
<evidence type="ECO:0000313" key="2">
    <source>
        <dbReference type="Proteomes" id="UP000321659"/>
    </source>
</evidence>
<dbReference type="AlphaFoldDB" id="A0A5C6M7H9"/>
<evidence type="ECO:0000313" key="1">
    <source>
        <dbReference type="EMBL" id="TWW10123.1"/>
    </source>
</evidence>
<dbReference type="Proteomes" id="UP000321659">
    <property type="component" value="Unassembled WGS sequence"/>
</dbReference>
<reference evidence="1 2" key="1">
    <citation type="submission" date="2019-04" db="EMBL/GenBank/DDBJ databases">
        <title>In vitro growth and metabolic characteristics of meat-borne Lactobacillus algidus strains.</title>
        <authorList>
            <person name="Sade E."/>
            <person name="Per J."/>
            <person name="Tytti H."/>
            <person name="Johanna B.K."/>
        </authorList>
    </citation>
    <scope>NUCLEOTIDE SEQUENCE [LARGE SCALE GENOMIC DNA]</scope>
    <source>
        <strain evidence="1 2">LTS37-1</strain>
    </source>
</reference>
<protein>
    <submittedName>
        <fullName evidence="1">Uncharacterized protein</fullName>
    </submittedName>
</protein>
<name>A0A5C6M7H9_9LACO</name>
<sequence>MMKMKLAMSKLIKTINNSPELSQAHQNND</sequence>
<dbReference type="EMBL" id="SRRQ01000024">
    <property type="protein sequence ID" value="TWW10123.1"/>
    <property type="molecule type" value="Genomic_DNA"/>
</dbReference>
<gene>
    <name evidence="1" type="ORF">LABALGLTS371_16050</name>
</gene>
<comment type="caution">
    <text evidence="1">The sequence shown here is derived from an EMBL/GenBank/DDBJ whole genome shotgun (WGS) entry which is preliminary data.</text>
</comment>
<proteinExistence type="predicted"/>